<evidence type="ECO:0000256" key="1">
    <source>
        <dbReference type="SAM" id="Coils"/>
    </source>
</evidence>
<reference evidence="4 5" key="1">
    <citation type="submission" date="2025-05" db="UniProtKB">
        <authorList>
            <consortium name="RefSeq"/>
        </authorList>
    </citation>
    <scope>IDENTIFICATION</scope>
    <source>
        <tissue evidence="4 5">Whole Larva</tissue>
    </source>
</reference>
<gene>
    <name evidence="4 5" type="primary">LOC108561926</name>
</gene>
<dbReference type="SUPFAM" id="SSF102712">
    <property type="entry name" value="JAB1/MPN domain"/>
    <property type="match status" value="1"/>
</dbReference>
<dbReference type="PROSITE" id="PS50249">
    <property type="entry name" value="MPN"/>
    <property type="match status" value="1"/>
</dbReference>
<dbReference type="Gene3D" id="3.40.140.10">
    <property type="entry name" value="Cytidine Deaminase, domain 2"/>
    <property type="match status" value="1"/>
</dbReference>
<evidence type="ECO:0000313" key="5">
    <source>
        <dbReference type="RefSeq" id="XP_017775565.1"/>
    </source>
</evidence>
<evidence type="ECO:0000313" key="4">
    <source>
        <dbReference type="RefSeq" id="XP_017775564.1"/>
    </source>
</evidence>
<dbReference type="SMART" id="SM00232">
    <property type="entry name" value="JAB_MPN"/>
    <property type="match status" value="1"/>
</dbReference>
<sequence length="257" mass="29862">MTESSRKWLKKVIITADVYAICLQHVLSTEKEEVMGILLGNVDEVNRISHISACTILSRLDKQPDRVEISPEQLFNASMYAETLTKRLGRQLRVIGWYHSHPHITVWPSHVDLRTQALYEMMDNYFVGIIFSVYPKNTGSSDNQIQMIAFQSQTNRDDLNPKIEIDNSRLESHNLEALTTLPKMLVQEEVQQHQDKDQECPDLLIKLHNDALKTLKHVHIVSKITRPMCDDLEERLNVTNLRIEELRRIKKNLQSKK</sequence>
<dbReference type="RefSeq" id="XP_017775564.1">
    <property type="nucleotide sequence ID" value="XM_017920075.1"/>
</dbReference>
<protein>
    <submittedName>
        <fullName evidence="4 5">Lys-63-specific deubiquitinase BRCC36-like</fullName>
    </submittedName>
</protein>
<dbReference type="Pfam" id="PF01398">
    <property type="entry name" value="JAB"/>
    <property type="match status" value="1"/>
</dbReference>
<dbReference type="RefSeq" id="XP_017775565.1">
    <property type="nucleotide sequence ID" value="XM_017920076.1"/>
</dbReference>
<name>A0ABM1MLW5_NICVS</name>
<keyword evidence="1" id="KW-0175">Coiled coil</keyword>
<dbReference type="Pfam" id="PF18110">
    <property type="entry name" value="BRCC36_C"/>
    <property type="match status" value="1"/>
</dbReference>
<evidence type="ECO:0000259" key="2">
    <source>
        <dbReference type="PROSITE" id="PS50249"/>
    </source>
</evidence>
<dbReference type="InterPro" id="IPR040749">
    <property type="entry name" value="BRCC36_C"/>
</dbReference>
<accession>A0ABM1MLW5</accession>
<evidence type="ECO:0000313" key="3">
    <source>
        <dbReference type="Proteomes" id="UP000695000"/>
    </source>
</evidence>
<dbReference type="Proteomes" id="UP000695000">
    <property type="component" value="Unplaced"/>
</dbReference>
<keyword evidence="3" id="KW-1185">Reference proteome</keyword>
<dbReference type="GeneID" id="108561926"/>
<dbReference type="PANTHER" id="PTHR10410">
    <property type="entry name" value="EUKARYOTIC TRANSLATION INITIATION FACTOR 3 -RELATED"/>
    <property type="match status" value="1"/>
</dbReference>
<dbReference type="InterPro" id="IPR050242">
    <property type="entry name" value="JAMM_MPN+_peptidase_M67A"/>
</dbReference>
<feature type="domain" description="MPN" evidence="2">
    <location>
        <begin position="12"/>
        <end position="156"/>
    </location>
</feature>
<organism evidence="3 5">
    <name type="scientific">Nicrophorus vespilloides</name>
    <name type="common">Boreal carrion beetle</name>
    <dbReference type="NCBI Taxonomy" id="110193"/>
    <lineage>
        <taxon>Eukaryota</taxon>
        <taxon>Metazoa</taxon>
        <taxon>Ecdysozoa</taxon>
        <taxon>Arthropoda</taxon>
        <taxon>Hexapoda</taxon>
        <taxon>Insecta</taxon>
        <taxon>Pterygota</taxon>
        <taxon>Neoptera</taxon>
        <taxon>Endopterygota</taxon>
        <taxon>Coleoptera</taxon>
        <taxon>Polyphaga</taxon>
        <taxon>Staphyliniformia</taxon>
        <taxon>Silphidae</taxon>
        <taxon>Nicrophorinae</taxon>
        <taxon>Nicrophorus</taxon>
    </lineage>
</organism>
<dbReference type="InterPro" id="IPR000555">
    <property type="entry name" value="JAMM/MPN+_dom"/>
</dbReference>
<feature type="coiled-coil region" evidence="1">
    <location>
        <begin position="229"/>
        <end position="256"/>
    </location>
</feature>
<dbReference type="InterPro" id="IPR037518">
    <property type="entry name" value="MPN"/>
</dbReference>
<proteinExistence type="predicted"/>